<dbReference type="GO" id="GO:0005739">
    <property type="term" value="C:mitochondrion"/>
    <property type="evidence" value="ECO:0007669"/>
    <property type="project" value="TreeGrafter"/>
</dbReference>
<sequence length="1056" mass="116779">MATIEPLEVIQWNEKHLSAAKHDLLSSAASNISLSELLDISEDRKQSEKALSLSELKLKENDSGLGNVELRNNLAALYSARSGGVTENDIIITNGSAAADYTVFSALLGPGDHVICQHPVDELLYKIPASLRANVTWWNADPVKKWELDIEELKTLIRDETKLIAIQNPCDPTGAIVSRPILEALVEVAEEKGITILADETYRPLFHSILPSDDDFPPSTINLGYKKVVVTGAVSKAYGLAGTRTGWIATKDRTILDTCRKFRRLQSTIASTLDEVVAAEAVSDRCIHALLARNIKLCQTNLNLLQGFVEEHSWSCSWVKPRAGTTAMLKFHKMGKPIDGISSSKTASTAWEKLRQTDISSLSTAPDDGQSRVELYGYITSHRPGRGFDFIQLVDPRLELAVQVIFPHSVSAAKVAASPPLRDETDAEEPGAKRKSSDKDSSEEQPSIFRAARPHTPIRISGTIVRRLTPPKKDQQQAASEKYDTTQRGKPTNTIRTLDPYVGDIDLISHVEIRADSYKFLNGVPSDLTAKCDTVFPPESRHLQFRTDSDLRRRIRLRSRLAGKIREHMLRNDFDEIETPLLFKSTPEGAREFIVPTRKRGLAYALPQSPQQYKQVLMASGIWRYFQFAKCFRDEDLRADRQPEFTQLDLEMAFASSADVMAAVEDLLIHAVWPNVPDIAPLQTSSLTTSFEAKSADPEYQNLAFPQMTYDTAMTRFGSDKPDTRLESAIRRVDQWLPSNMKGMVTSLDDPIMEMVKINMQGCGPADSQKFVTAFLEASPTARYTNDSARIPGVAVFDPLKPLHGLASFGHEGAAKVEEEFEPEPGDILILYSRDDKPFTGGSTVLGDLRRDIYQYAISEGLIPAPSGFCALWITDFPLFSPTEESEPGQGGSAGICSTHHPFTAPKQGQDLSVSMFKKNPLSIIGDHYDLVINGVEVGGGSCRIHREFMQEFIFREVLKMDPERVKHFGHLLRALRSGCPPHAGFALGFDRLMVILTNSASVRDVIAFPKYADGEDKFAGAPSPITRDQLATYHLVAADDRVPASGSSAKVSRKA</sequence>
<dbReference type="InterPro" id="IPR015422">
    <property type="entry name" value="PyrdxlP-dep_Trfase_small"/>
</dbReference>
<keyword evidence="10" id="KW-1185">Reference proteome</keyword>
<dbReference type="Gene3D" id="3.30.930.10">
    <property type="entry name" value="Bira Bifunctional Protein, Domain 2"/>
    <property type="match status" value="1"/>
</dbReference>
<evidence type="ECO:0000313" key="10">
    <source>
        <dbReference type="Proteomes" id="UP000078343"/>
    </source>
</evidence>
<proteinExistence type="inferred from homology"/>
<dbReference type="SUPFAM" id="SSF53383">
    <property type="entry name" value="PLP-dependent transferases"/>
    <property type="match status" value="1"/>
</dbReference>
<dbReference type="InterPro" id="IPR015421">
    <property type="entry name" value="PyrdxlP-dep_Trfase_major"/>
</dbReference>
<evidence type="ECO:0000313" key="9">
    <source>
        <dbReference type="EMBL" id="OAP62290.1"/>
    </source>
</evidence>
<dbReference type="GO" id="GO:0030170">
    <property type="term" value="F:pyridoxal phosphate binding"/>
    <property type="evidence" value="ECO:0007669"/>
    <property type="project" value="InterPro"/>
</dbReference>
<dbReference type="InterPro" id="IPR015424">
    <property type="entry name" value="PyrdxlP-dep_Trfase"/>
</dbReference>
<dbReference type="Gene3D" id="3.40.640.10">
    <property type="entry name" value="Type I PLP-dependent aspartate aminotransferase-like (Major domain)"/>
    <property type="match status" value="1"/>
</dbReference>
<keyword evidence="5" id="KW-0648">Protein biosynthesis</keyword>
<dbReference type="Gene3D" id="3.30.1360.30">
    <property type="entry name" value="GAD-like domain"/>
    <property type="match status" value="1"/>
</dbReference>
<organism evidence="9 10">
    <name type="scientific">Fonsecaea erecta</name>
    <dbReference type="NCBI Taxonomy" id="1367422"/>
    <lineage>
        <taxon>Eukaryota</taxon>
        <taxon>Fungi</taxon>
        <taxon>Dikarya</taxon>
        <taxon>Ascomycota</taxon>
        <taxon>Pezizomycotina</taxon>
        <taxon>Eurotiomycetes</taxon>
        <taxon>Chaetothyriomycetidae</taxon>
        <taxon>Chaetothyriales</taxon>
        <taxon>Herpotrichiellaceae</taxon>
        <taxon>Fonsecaea</taxon>
    </lineage>
</organism>
<dbReference type="InterPro" id="IPR002312">
    <property type="entry name" value="Asp/Asn-tRNA-synth_IIb"/>
</dbReference>
<evidence type="ECO:0000256" key="1">
    <source>
        <dbReference type="ARBA" id="ARBA00006303"/>
    </source>
</evidence>
<comment type="caution">
    <text evidence="9">The sequence shown here is derived from an EMBL/GenBank/DDBJ whole genome shotgun (WGS) entry which is preliminary data.</text>
</comment>
<dbReference type="RefSeq" id="XP_018695657.1">
    <property type="nucleotide sequence ID" value="XM_018836007.1"/>
</dbReference>
<feature type="region of interest" description="Disordered" evidence="7">
    <location>
        <begin position="413"/>
        <end position="495"/>
    </location>
</feature>
<reference evidence="9 10" key="1">
    <citation type="submission" date="2016-04" db="EMBL/GenBank/DDBJ databases">
        <title>Draft genome of Fonsecaea erecta CBS 125763.</title>
        <authorList>
            <person name="Weiss V.A."/>
            <person name="Vicente V.A."/>
            <person name="Raittz R.T."/>
            <person name="Moreno L.F."/>
            <person name="De Souza E.M."/>
            <person name="Pedrosa F.O."/>
            <person name="Steffens M.B."/>
            <person name="Faoro H."/>
            <person name="Tadra-Sfeir M.Z."/>
            <person name="Najafzadeh M.J."/>
            <person name="Felipe M.S."/>
            <person name="Teixeira M."/>
            <person name="Sun J."/>
            <person name="Xi L."/>
            <person name="Gomes R."/>
            <person name="De Azevedo C.M."/>
            <person name="Salgado C.G."/>
            <person name="Da Silva M.B."/>
            <person name="Nascimento M.F."/>
            <person name="Queiroz-Telles F."/>
            <person name="Attili D.S."/>
            <person name="Gorbushina A."/>
        </authorList>
    </citation>
    <scope>NUCLEOTIDE SEQUENCE [LARGE SCALE GENOMIC DNA]</scope>
    <source>
        <strain evidence="9 10">CBS 125763</strain>
    </source>
</reference>
<gene>
    <name evidence="9" type="ORF">AYL99_04493</name>
</gene>
<evidence type="ECO:0000256" key="7">
    <source>
        <dbReference type="SAM" id="MobiDB-lite"/>
    </source>
</evidence>
<evidence type="ECO:0000256" key="5">
    <source>
        <dbReference type="ARBA" id="ARBA00022917"/>
    </source>
</evidence>
<comment type="similarity">
    <text evidence="1">Belongs to the class-II aminoacyl-tRNA synthetase family. Type 1 subfamily.</text>
</comment>
<feature type="domain" description="Aminoacyl-transfer RNA synthetases class-II family profile" evidence="8">
    <location>
        <begin position="555"/>
        <end position="1023"/>
    </location>
</feature>
<keyword evidence="3" id="KW-0547">Nucleotide-binding</keyword>
<dbReference type="GeneID" id="30008662"/>
<dbReference type="HAMAP" id="MF_00044">
    <property type="entry name" value="Asp_tRNA_synth_type1"/>
    <property type="match status" value="1"/>
</dbReference>
<keyword evidence="6" id="KW-0030">Aminoacyl-tRNA synthetase</keyword>
<accession>A0A178ZR53</accession>
<evidence type="ECO:0000256" key="2">
    <source>
        <dbReference type="ARBA" id="ARBA00022598"/>
    </source>
</evidence>
<keyword evidence="2 9" id="KW-0436">Ligase</keyword>
<dbReference type="Gene3D" id="3.90.1150.10">
    <property type="entry name" value="Aspartate Aminotransferase, domain 1"/>
    <property type="match status" value="1"/>
</dbReference>
<dbReference type="STRING" id="1367422.A0A178ZR53"/>
<dbReference type="AlphaFoldDB" id="A0A178ZR53"/>
<feature type="compositionally biased region" description="Basic and acidic residues" evidence="7">
    <location>
        <begin position="471"/>
        <end position="487"/>
    </location>
</feature>
<evidence type="ECO:0000259" key="8">
    <source>
        <dbReference type="PROSITE" id="PS50862"/>
    </source>
</evidence>
<dbReference type="Pfam" id="PF00152">
    <property type="entry name" value="tRNA-synt_2"/>
    <property type="match status" value="1"/>
</dbReference>
<evidence type="ECO:0000256" key="4">
    <source>
        <dbReference type="ARBA" id="ARBA00022840"/>
    </source>
</evidence>
<dbReference type="PRINTS" id="PR01042">
    <property type="entry name" value="TRNASYNTHASP"/>
</dbReference>
<dbReference type="NCBIfam" id="TIGR00459">
    <property type="entry name" value="aspS_bact"/>
    <property type="match status" value="1"/>
</dbReference>
<dbReference type="InterPro" id="IPR004839">
    <property type="entry name" value="Aminotransferase_I/II_large"/>
</dbReference>
<evidence type="ECO:0000256" key="3">
    <source>
        <dbReference type="ARBA" id="ARBA00022741"/>
    </source>
</evidence>
<keyword evidence="4" id="KW-0067">ATP-binding</keyword>
<evidence type="ECO:0000256" key="6">
    <source>
        <dbReference type="ARBA" id="ARBA00023146"/>
    </source>
</evidence>
<feature type="compositionally biased region" description="Basic and acidic residues" evidence="7">
    <location>
        <begin position="430"/>
        <end position="442"/>
    </location>
</feature>
<dbReference type="GO" id="GO:0005524">
    <property type="term" value="F:ATP binding"/>
    <property type="evidence" value="ECO:0007669"/>
    <property type="project" value="UniProtKB-KW"/>
</dbReference>
<dbReference type="InterPro" id="IPR004115">
    <property type="entry name" value="GAD-like_sf"/>
</dbReference>
<dbReference type="InterPro" id="IPR045864">
    <property type="entry name" value="aa-tRNA-synth_II/BPL/LPL"/>
</dbReference>
<protein>
    <submittedName>
        <fullName evidence="9">Aspartate-tRNA ligase</fullName>
    </submittedName>
</protein>
<dbReference type="Proteomes" id="UP000078343">
    <property type="component" value="Unassembled WGS sequence"/>
</dbReference>
<dbReference type="SUPFAM" id="SSF55681">
    <property type="entry name" value="Class II aaRS and biotin synthetases"/>
    <property type="match status" value="1"/>
</dbReference>
<dbReference type="Pfam" id="PF00155">
    <property type="entry name" value="Aminotran_1_2"/>
    <property type="match status" value="1"/>
</dbReference>
<name>A0A178ZR53_9EURO</name>
<dbReference type="CDD" id="cd00609">
    <property type="entry name" value="AAT_like"/>
    <property type="match status" value="1"/>
</dbReference>
<dbReference type="GO" id="GO:0004815">
    <property type="term" value="F:aspartate-tRNA ligase activity"/>
    <property type="evidence" value="ECO:0007669"/>
    <property type="project" value="TreeGrafter"/>
</dbReference>
<dbReference type="OrthoDB" id="439710at2759"/>
<dbReference type="InterPro" id="IPR004364">
    <property type="entry name" value="Aa-tRNA-synt_II"/>
</dbReference>
<dbReference type="PANTHER" id="PTHR22594:SF5">
    <property type="entry name" value="ASPARTATE--TRNA LIGASE, MITOCHONDRIAL"/>
    <property type="match status" value="1"/>
</dbReference>
<dbReference type="GO" id="GO:0006422">
    <property type="term" value="P:aspartyl-tRNA aminoacylation"/>
    <property type="evidence" value="ECO:0007669"/>
    <property type="project" value="TreeGrafter"/>
</dbReference>
<dbReference type="PROSITE" id="PS50862">
    <property type="entry name" value="AA_TRNA_LIGASE_II"/>
    <property type="match status" value="1"/>
</dbReference>
<dbReference type="EMBL" id="LVYI01000003">
    <property type="protein sequence ID" value="OAP62290.1"/>
    <property type="molecule type" value="Genomic_DNA"/>
</dbReference>
<dbReference type="PANTHER" id="PTHR22594">
    <property type="entry name" value="ASPARTYL/LYSYL-TRNA SYNTHETASE"/>
    <property type="match status" value="1"/>
</dbReference>
<dbReference type="InterPro" id="IPR006195">
    <property type="entry name" value="aa-tRNA-synth_II"/>
</dbReference>
<dbReference type="InterPro" id="IPR004524">
    <property type="entry name" value="Asp-tRNA-ligase_1"/>
</dbReference>